<proteinExistence type="inferred from homology"/>
<evidence type="ECO:0000256" key="5">
    <source>
        <dbReference type="ARBA" id="ARBA00022989"/>
    </source>
</evidence>
<dbReference type="EMBL" id="WNKX01000030">
    <property type="protein sequence ID" value="MTW13946.1"/>
    <property type="molecule type" value="Genomic_DNA"/>
</dbReference>
<feature type="transmembrane region" description="Helical" evidence="7">
    <location>
        <begin position="140"/>
        <end position="162"/>
    </location>
</feature>
<dbReference type="OrthoDB" id="5486360at2"/>
<keyword evidence="6 7" id="KW-0472">Membrane</keyword>
<name>A0A6L6QQI3_9BURK</name>
<comment type="caution">
    <text evidence="8">The sequence shown here is derived from an EMBL/GenBank/DDBJ whole genome shotgun (WGS) entry which is preliminary data.</text>
</comment>
<dbReference type="PANTHER" id="PTHR30250">
    <property type="entry name" value="PST FAMILY PREDICTED COLANIC ACID TRANSPORTER"/>
    <property type="match status" value="1"/>
</dbReference>
<evidence type="ECO:0000256" key="3">
    <source>
        <dbReference type="ARBA" id="ARBA00022475"/>
    </source>
</evidence>
<dbReference type="AlphaFoldDB" id="A0A6L6QQI3"/>
<dbReference type="InterPro" id="IPR050833">
    <property type="entry name" value="Poly_Biosynth_Transport"/>
</dbReference>
<evidence type="ECO:0000313" key="9">
    <source>
        <dbReference type="Proteomes" id="UP000472320"/>
    </source>
</evidence>
<dbReference type="RefSeq" id="WP_155456858.1">
    <property type="nucleotide sequence ID" value="NZ_WNKX01000030.1"/>
</dbReference>
<feature type="transmembrane region" description="Helical" evidence="7">
    <location>
        <begin position="280"/>
        <end position="303"/>
    </location>
</feature>
<evidence type="ECO:0000256" key="2">
    <source>
        <dbReference type="ARBA" id="ARBA00007430"/>
    </source>
</evidence>
<keyword evidence="3" id="KW-1003">Cell membrane</keyword>
<feature type="transmembrane region" description="Helical" evidence="7">
    <location>
        <begin position="414"/>
        <end position="435"/>
    </location>
</feature>
<dbReference type="PANTHER" id="PTHR30250:SF10">
    <property type="entry name" value="LIPOPOLYSACCHARIDE BIOSYNTHESIS PROTEIN WZXC"/>
    <property type="match status" value="1"/>
</dbReference>
<keyword evidence="9" id="KW-1185">Reference proteome</keyword>
<comment type="subcellular location">
    <subcellularLocation>
        <location evidence="1">Cell membrane</location>
        <topology evidence="1">Multi-pass membrane protein</topology>
    </subcellularLocation>
</comment>
<sequence length="474" mass="50016">MRGLARNFAFGFAEKYLQVALALASSAILARLLSPAEIGVYSIAAVLTGLAQVFRDLGTGQLLVARRDLSVPEQRALFTIGLAMGWGLALMLAALAEPLAAFYRQPELRTVLHILLLNFLLVPFSSQVTAMLRREMRAGALLKVSACYCVVQFIATIAFAVAGMGARALAWGGLAGTFTGLIAALLLQPPGMAWRPAWQGVWELVRPGSLAVTGNAIDELGVVAPDLVAGKLLGAEEVAVLGKAQSVLALFNQAVTSAVSPVIFPLFARHAREGNDPVQAYLSAASCITALSWPFFLFAGLFASPLVTLLYGYQWQASVPLIRIMCGAAALYSMLNMARYMLLATGHFAEQARIDAISVAGRLVLLVPAAMEGLQWLAAAVALSLVLRSYVVLRSLRALYGLELMALLRQMRKSAIAALAAVTPALLVLAAVPAAAGPLRMMAGAAAGALGWGAAIWLQRHPLAGFLRAAGSQQ</sequence>
<evidence type="ECO:0000256" key="4">
    <source>
        <dbReference type="ARBA" id="ARBA00022692"/>
    </source>
</evidence>
<dbReference type="Proteomes" id="UP000472320">
    <property type="component" value="Unassembled WGS sequence"/>
</dbReference>
<keyword evidence="4 7" id="KW-0812">Transmembrane</keyword>
<comment type="similarity">
    <text evidence="2">Belongs to the polysaccharide synthase family.</text>
</comment>
<evidence type="ECO:0000256" key="6">
    <source>
        <dbReference type="ARBA" id="ARBA00023136"/>
    </source>
</evidence>
<feature type="transmembrane region" description="Helical" evidence="7">
    <location>
        <begin position="76"/>
        <end position="96"/>
    </location>
</feature>
<accession>A0A6L6QQI3</accession>
<evidence type="ECO:0000256" key="7">
    <source>
        <dbReference type="SAM" id="Phobius"/>
    </source>
</evidence>
<gene>
    <name evidence="8" type="ORF">GM658_25360</name>
</gene>
<organism evidence="8 9">
    <name type="scientific">Massilia eburnea</name>
    <dbReference type="NCBI Taxonomy" id="1776165"/>
    <lineage>
        <taxon>Bacteria</taxon>
        <taxon>Pseudomonadati</taxon>
        <taxon>Pseudomonadota</taxon>
        <taxon>Betaproteobacteria</taxon>
        <taxon>Burkholderiales</taxon>
        <taxon>Oxalobacteraceae</taxon>
        <taxon>Telluria group</taxon>
        <taxon>Massilia</taxon>
    </lineage>
</organism>
<evidence type="ECO:0000256" key="1">
    <source>
        <dbReference type="ARBA" id="ARBA00004651"/>
    </source>
</evidence>
<keyword evidence="5 7" id="KW-1133">Transmembrane helix</keyword>
<feature type="transmembrane region" description="Helical" evidence="7">
    <location>
        <begin position="168"/>
        <end position="187"/>
    </location>
</feature>
<dbReference type="Pfam" id="PF13440">
    <property type="entry name" value="Polysacc_synt_3"/>
    <property type="match status" value="1"/>
</dbReference>
<reference evidence="8 9" key="1">
    <citation type="submission" date="2019-11" db="EMBL/GenBank/DDBJ databases">
        <title>Type strains purchased from KCTC, JCM and DSMZ.</title>
        <authorList>
            <person name="Lu H."/>
        </authorList>
    </citation>
    <scope>NUCLEOTIDE SEQUENCE [LARGE SCALE GENOMIC DNA]</scope>
    <source>
        <strain evidence="8 9">JCM 31587</strain>
    </source>
</reference>
<dbReference type="GO" id="GO:0005886">
    <property type="term" value="C:plasma membrane"/>
    <property type="evidence" value="ECO:0007669"/>
    <property type="project" value="UniProtKB-SubCell"/>
</dbReference>
<feature type="transmembrane region" description="Helical" evidence="7">
    <location>
        <begin position="441"/>
        <end position="458"/>
    </location>
</feature>
<feature type="transmembrane region" description="Helical" evidence="7">
    <location>
        <begin position="108"/>
        <end position="128"/>
    </location>
</feature>
<protein>
    <submittedName>
        <fullName evidence="8">Oligosaccharide flippase family protein</fullName>
    </submittedName>
</protein>
<evidence type="ECO:0000313" key="8">
    <source>
        <dbReference type="EMBL" id="MTW13946.1"/>
    </source>
</evidence>
<feature type="transmembrane region" description="Helical" evidence="7">
    <location>
        <begin position="315"/>
        <end position="335"/>
    </location>
</feature>